<feature type="binding site" evidence="9">
    <location>
        <position position="246"/>
    </location>
    <ligand>
        <name>substrate</name>
    </ligand>
</feature>
<feature type="binding site" evidence="9">
    <location>
        <begin position="10"/>
        <end position="12"/>
    </location>
    <ligand>
        <name>substrate</name>
    </ligand>
</feature>
<feature type="binding site" evidence="9">
    <location>
        <begin position="38"/>
        <end position="42"/>
    </location>
    <ligand>
        <name>substrate</name>
    </ligand>
</feature>
<dbReference type="GO" id="GO:0004747">
    <property type="term" value="F:ribokinase activity"/>
    <property type="evidence" value="ECO:0007669"/>
    <property type="project" value="UniProtKB-UniRule"/>
</dbReference>
<dbReference type="InterPro" id="IPR011611">
    <property type="entry name" value="PfkB_dom"/>
</dbReference>
<feature type="binding site" evidence="9">
    <location>
        <position position="240"/>
    </location>
    <ligand>
        <name>K(+)</name>
        <dbReference type="ChEBI" id="CHEBI:29103"/>
    </ligand>
</feature>
<dbReference type="GO" id="GO:0046872">
    <property type="term" value="F:metal ion binding"/>
    <property type="evidence" value="ECO:0007669"/>
    <property type="project" value="UniProtKB-KW"/>
</dbReference>
<comment type="caution">
    <text evidence="11">The sequence shown here is derived from an EMBL/GenBank/DDBJ whole genome shotgun (WGS) entry which is preliminary data.</text>
</comment>
<comment type="caution">
    <text evidence="9">Lacks conserved residue(s) required for the propagation of feature annotation.</text>
</comment>
<keyword evidence="8 9" id="KW-0119">Carbohydrate metabolism</keyword>
<gene>
    <name evidence="9" type="primary">rbsK</name>
    <name evidence="11" type="ORF">IAA72_09135</name>
</gene>
<protein>
    <recommendedName>
        <fullName evidence="9">Ribokinase</fullName>
        <shortName evidence="9">RK</shortName>
        <ecNumber evidence="9">2.7.1.15</ecNumber>
    </recommendedName>
</protein>
<evidence type="ECO:0000256" key="2">
    <source>
        <dbReference type="ARBA" id="ARBA00022723"/>
    </source>
</evidence>
<feature type="binding site" evidence="9">
    <location>
        <position position="281"/>
    </location>
    <ligand>
        <name>K(+)</name>
        <dbReference type="ChEBI" id="CHEBI:29103"/>
    </ligand>
</feature>
<dbReference type="InterPro" id="IPR029056">
    <property type="entry name" value="Ribokinase-like"/>
</dbReference>
<comment type="catalytic activity">
    <reaction evidence="9">
        <text>D-ribose + ATP = D-ribose 5-phosphate + ADP + H(+)</text>
        <dbReference type="Rhea" id="RHEA:13697"/>
        <dbReference type="ChEBI" id="CHEBI:15378"/>
        <dbReference type="ChEBI" id="CHEBI:30616"/>
        <dbReference type="ChEBI" id="CHEBI:47013"/>
        <dbReference type="ChEBI" id="CHEBI:78346"/>
        <dbReference type="ChEBI" id="CHEBI:456216"/>
        <dbReference type="EC" id="2.7.1.15"/>
    </reaction>
</comment>
<feature type="active site" description="Proton acceptor" evidence="9">
    <location>
        <position position="246"/>
    </location>
</feature>
<dbReference type="AlphaFoldDB" id="A0A9D9ICN4"/>
<comment type="pathway">
    <text evidence="9">Carbohydrate metabolism; D-ribose degradation; D-ribose 5-phosphate from beta-D-ribopyranose: step 2/2.</text>
</comment>
<dbReference type="EMBL" id="JADIMF010000151">
    <property type="protein sequence ID" value="MBO8469932.1"/>
    <property type="molecule type" value="Genomic_DNA"/>
</dbReference>
<feature type="binding site" evidence="9">
    <location>
        <position position="276"/>
    </location>
    <ligand>
        <name>K(+)</name>
        <dbReference type="ChEBI" id="CHEBI:29103"/>
    </ligand>
</feature>
<dbReference type="HAMAP" id="MF_01987">
    <property type="entry name" value="Ribokinase"/>
    <property type="match status" value="1"/>
</dbReference>
<dbReference type="InterPro" id="IPR002139">
    <property type="entry name" value="Ribo/fructo_kinase"/>
</dbReference>
<keyword evidence="3 9" id="KW-0547">Nucleotide-binding</keyword>
<feature type="domain" description="Carbohydrate kinase PfkB" evidence="10">
    <location>
        <begin position="4"/>
        <end position="287"/>
    </location>
</feature>
<comment type="similarity">
    <text evidence="9">Belongs to the carbohydrate kinase PfkB family. Ribokinase subfamily.</text>
</comment>
<feature type="binding site" evidence="9">
    <location>
        <position position="270"/>
    </location>
    <ligand>
        <name>ATP</name>
        <dbReference type="ChEBI" id="CHEBI:30616"/>
    </ligand>
</feature>
<reference evidence="11" key="2">
    <citation type="journal article" date="2021" name="PeerJ">
        <title>Extensive microbial diversity within the chicken gut microbiome revealed by metagenomics and culture.</title>
        <authorList>
            <person name="Gilroy R."/>
            <person name="Ravi A."/>
            <person name="Getino M."/>
            <person name="Pursley I."/>
            <person name="Horton D.L."/>
            <person name="Alikhan N.F."/>
            <person name="Baker D."/>
            <person name="Gharbi K."/>
            <person name="Hall N."/>
            <person name="Watson M."/>
            <person name="Adriaenssens E.M."/>
            <person name="Foster-Nyarko E."/>
            <person name="Jarju S."/>
            <person name="Secka A."/>
            <person name="Antonio M."/>
            <person name="Oren A."/>
            <person name="Chaudhuri R.R."/>
            <person name="La Ragione R."/>
            <person name="Hildebrand F."/>
            <person name="Pallen M.J."/>
        </authorList>
    </citation>
    <scope>NUCLEOTIDE SEQUENCE</scope>
    <source>
        <strain evidence="11">14700</strain>
    </source>
</reference>
<reference evidence="11" key="1">
    <citation type="submission" date="2020-10" db="EMBL/GenBank/DDBJ databases">
        <authorList>
            <person name="Gilroy R."/>
        </authorList>
    </citation>
    <scope>NUCLEOTIDE SEQUENCE</scope>
    <source>
        <strain evidence="11">14700</strain>
    </source>
</reference>
<comment type="subunit">
    <text evidence="9">Homodimer.</text>
</comment>
<dbReference type="GO" id="GO:0019303">
    <property type="term" value="P:D-ribose catabolic process"/>
    <property type="evidence" value="ECO:0007669"/>
    <property type="project" value="UniProtKB-UniRule"/>
</dbReference>
<dbReference type="SUPFAM" id="SSF53613">
    <property type="entry name" value="Ribokinase-like"/>
    <property type="match status" value="1"/>
</dbReference>
<feature type="binding site" evidence="9">
    <location>
        <begin position="214"/>
        <end position="219"/>
    </location>
    <ligand>
        <name>ATP</name>
        <dbReference type="ChEBI" id="CHEBI:30616"/>
    </ligand>
</feature>
<name>A0A9D9ICN4_9SPIO</name>
<feature type="binding site" evidence="9">
    <location>
        <begin position="245"/>
        <end position="246"/>
    </location>
    <ligand>
        <name>ATP</name>
        <dbReference type="ChEBI" id="CHEBI:30616"/>
    </ligand>
</feature>
<feature type="binding site" evidence="9">
    <location>
        <position position="279"/>
    </location>
    <ligand>
        <name>K(+)</name>
        <dbReference type="ChEBI" id="CHEBI:29103"/>
    </ligand>
</feature>
<dbReference type="PANTHER" id="PTHR10584">
    <property type="entry name" value="SUGAR KINASE"/>
    <property type="match status" value="1"/>
</dbReference>
<keyword evidence="5 9" id="KW-0067">ATP-binding</keyword>
<dbReference type="EC" id="2.7.1.15" evidence="9"/>
<evidence type="ECO:0000256" key="1">
    <source>
        <dbReference type="ARBA" id="ARBA00022679"/>
    </source>
</evidence>
<comment type="cofactor">
    <cofactor evidence="9">
        <name>Mg(2+)</name>
        <dbReference type="ChEBI" id="CHEBI:18420"/>
    </cofactor>
    <text evidence="9">Requires a divalent cation, most likely magnesium in vivo, as an electrophilic catalyst to aid phosphoryl group transfer. It is the chelate of the metal and the nucleotide that is the actual substrate.</text>
</comment>
<evidence type="ECO:0000256" key="8">
    <source>
        <dbReference type="ARBA" id="ARBA00023277"/>
    </source>
</evidence>
<evidence type="ECO:0000256" key="9">
    <source>
        <dbReference type="HAMAP-Rule" id="MF_01987"/>
    </source>
</evidence>
<dbReference type="PRINTS" id="PR00990">
    <property type="entry name" value="RIBOKINASE"/>
</dbReference>
<evidence type="ECO:0000256" key="4">
    <source>
        <dbReference type="ARBA" id="ARBA00022777"/>
    </source>
</evidence>
<keyword evidence="2 9" id="KW-0479">Metal-binding</keyword>
<feature type="binding site" evidence="9">
    <location>
        <position position="137"/>
    </location>
    <ligand>
        <name>substrate</name>
    </ligand>
</feature>
<evidence type="ECO:0000259" key="10">
    <source>
        <dbReference type="Pfam" id="PF00294"/>
    </source>
</evidence>
<feature type="binding site" evidence="9">
    <location>
        <position position="242"/>
    </location>
    <ligand>
        <name>K(+)</name>
        <dbReference type="ChEBI" id="CHEBI:29103"/>
    </ligand>
</feature>
<comment type="function">
    <text evidence="9">Catalyzes the phosphorylation of ribose at O-5 in a reaction requiring ATP and magnesium. The resulting D-ribose-5-phosphate can then be used either for sythesis of nucleotides, histidine, and tryptophan, or as a component of the pentose phosphate pathway.</text>
</comment>
<dbReference type="PANTHER" id="PTHR10584:SF166">
    <property type="entry name" value="RIBOKINASE"/>
    <property type="match status" value="1"/>
</dbReference>
<keyword evidence="1 9" id="KW-0808">Transferase</keyword>
<organism evidence="11 12">
    <name type="scientific">Candidatus Ornithospirochaeta stercoravium</name>
    <dbReference type="NCBI Taxonomy" id="2840897"/>
    <lineage>
        <taxon>Bacteria</taxon>
        <taxon>Pseudomonadati</taxon>
        <taxon>Spirochaetota</taxon>
        <taxon>Spirochaetia</taxon>
        <taxon>Spirochaetales</taxon>
        <taxon>Spirochaetaceae</taxon>
        <taxon>Spirochaetaceae incertae sedis</taxon>
        <taxon>Candidatus Ornithospirochaeta</taxon>
    </lineage>
</organism>
<evidence type="ECO:0000256" key="3">
    <source>
        <dbReference type="ARBA" id="ARBA00022741"/>
    </source>
</evidence>
<comment type="subcellular location">
    <subcellularLocation>
        <location evidence="9">Cytoplasm</location>
    </subcellularLocation>
</comment>
<sequence length="297" mass="32032">MRFLVLGSANIDMVFSVDRIVNPGETISSRTLFRNAGGKGANQSAALAKAGADVSFAGNIGKDGIWLLDKLSSYGVDVSLSNVSDEGFTGQAIIQVDDSGENAIVLYPGMNRNFTEEHIDNVLNHFSYGDYLVLQNEINLVDYAITEAKKQGMRIVLNPSPFDSEIEKFPLDLVDIFFVNEIEGAKLLNEVCDDYEEMARKLSVKFISSSIIMTAGSNGSYFAEKGNVIHAEAEKVTAVDTTGAGDTFTGFFLSAISSDRNAEDALRIANRAAGIAVSRKGAMEAIPNIKAVFQSKN</sequence>
<dbReference type="Pfam" id="PF00294">
    <property type="entry name" value="PfkB"/>
    <property type="match status" value="1"/>
</dbReference>
<evidence type="ECO:0000313" key="11">
    <source>
        <dbReference type="EMBL" id="MBO8469932.1"/>
    </source>
</evidence>
<evidence type="ECO:0000256" key="5">
    <source>
        <dbReference type="ARBA" id="ARBA00022840"/>
    </source>
</evidence>
<dbReference type="GO" id="GO:0005524">
    <property type="term" value="F:ATP binding"/>
    <property type="evidence" value="ECO:0007669"/>
    <property type="project" value="UniProtKB-UniRule"/>
</dbReference>
<keyword evidence="6 9" id="KW-0460">Magnesium</keyword>
<feature type="binding site" evidence="9">
    <location>
        <position position="180"/>
    </location>
    <ligand>
        <name>ATP</name>
        <dbReference type="ChEBI" id="CHEBI:30616"/>
    </ligand>
</feature>
<dbReference type="Gene3D" id="3.40.1190.20">
    <property type="match status" value="1"/>
</dbReference>
<evidence type="ECO:0000256" key="6">
    <source>
        <dbReference type="ARBA" id="ARBA00022842"/>
    </source>
</evidence>
<keyword evidence="7 9" id="KW-0630">Potassium</keyword>
<evidence type="ECO:0000256" key="7">
    <source>
        <dbReference type="ARBA" id="ARBA00022958"/>
    </source>
</evidence>
<evidence type="ECO:0000313" key="12">
    <source>
        <dbReference type="Proteomes" id="UP000810292"/>
    </source>
</evidence>
<dbReference type="Proteomes" id="UP000810292">
    <property type="component" value="Unassembled WGS sequence"/>
</dbReference>
<keyword evidence="9" id="KW-0963">Cytoplasm</keyword>
<dbReference type="GO" id="GO:0005737">
    <property type="term" value="C:cytoplasm"/>
    <property type="evidence" value="ECO:0007669"/>
    <property type="project" value="UniProtKB-SubCell"/>
</dbReference>
<accession>A0A9D9ICN4</accession>
<dbReference type="CDD" id="cd01174">
    <property type="entry name" value="ribokinase"/>
    <property type="match status" value="1"/>
</dbReference>
<comment type="activity regulation">
    <text evidence="9">Activated by a monovalent cation that binds near, but not in, the active site. The most likely occupant of the site in vivo is potassium. Ion binding induces a conformational change that may alter substrate affinity.</text>
</comment>
<dbReference type="InterPro" id="IPR011877">
    <property type="entry name" value="Ribokinase"/>
</dbReference>
<keyword evidence="4 9" id="KW-0418">Kinase</keyword>
<proteinExistence type="inferred from homology"/>